<dbReference type="PANTHER" id="PTHR28538">
    <property type="entry name" value="INTEGRAL INNER NUCLEAR MEMBRANE PROTEIN IMA1"/>
    <property type="match status" value="1"/>
</dbReference>
<feature type="region of interest" description="Disordered" evidence="6">
    <location>
        <begin position="212"/>
        <end position="237"/>
    </location>
</feature>
<dbReference type="Pfam" id="PF09779">
    <property type="entry name" value="Ima1_N"/>
    <property type="match status" value="1"/>
</dbReference>
<dbReference type="GO" id="GO:0005637">
    <property type="term" value="C:nuclear inner membrane"/>
    <property type="evidence" value="ECO:0007669"/>
    <property type="project" value="UniProtKB-SubCell"/>
</dbReference>
<gene>
    <name evidence="10" type="ORF">A4X03_0g3201</name>
    <name evidence="9" type="ORF">JKIAZH3_G3163</name>
</gene>
<organism evidence="10 11">
    <name type="scientific">Tilletia caries</name>
    <name type="common">wheat bunt fungus</name>
    <dbReference type="NCBI Taxonomy" id="13290"/>
    <lineage>
        <taxon>Eukaryota</taxon>
        <taxon>Fungi</taxon>
        <taxon>Dikarya</taxon>
        <taxon>Basidiomycota</taxon>
        <taxon>Ustilaginomycotina</taxon>
        <taxon>Exobasidiomycetes</taxon>
        <taxon>Tilletiales</taxon>
        <taxon>Tilletiaceae</taxon>
        <taxon>Tilletia</taxon>
    </lineage>
</organism>
<evidence type="ECO:0000256" key="7">
    <source>
        <dbReference type="SAM" id="Phobius"/>
    </source>
</evidence>
<evidence type="ECO:0000256" key="1">
    <source>
        <dbReference type="ARBA" id="ARBA00004473"/>
    </source>
</evidence>
<evidence type="ECO:0000256" key="6">
    <source>
        <dbReference type="SAM" id="MobiDB-lite"/>
    </source>
</evidence>
<comment type="subcellular location">
    <subcellularLocation>
        <location evidence="1">Nucleus inner membrane</location>
        <topology evidence="1">Multi-pass membrane protein</topology>
    </subcellularLocation>
</comment>
<reference evidence="10" key="2">
    <citation type="journal article" date="2019" name="IMA Fungus">
        <title>Genome sequencing and comparison of five Tilletia species to identify candidate genes for the detection of regulated species infecting wheat.</title>
        <authorList>
            <person name="Nguyen H.D.T."/>
            <person name="Sultana T."/>
            <person name="Kesanakurti P."/>
            <person name="Hambleton S."/>
        </authorList>
    </citation>
    <scope>NUCLEOTIDE SEQUENCE</scope>
    <source>
        <strain evidence="10">DAOMC 238032</strain>
    </source>
</reference>
<dbReference type="AlphaFoldDB" id="A0A177UCU4"/>
<keyword evidence="3 7" id="KW-1133">Transmembrane helix</keyword>
<feature type="compositionally biased region" description="Gly residues" evidence="6">
    <location>
        <begin position="451"/>
        <end position="461"/>
    </location>
</feature>
<dbReference type="GO" id="GO:0034992">
    <property type="term" value="C:microtubule organizing center attachment site"/>
    <property type="evidence" value="ECO:0007669"/>
    <property type="project" value="TreeGrafter"/>
</dbReference>
<dbReference type="Proteomes" id="UP000077671">
    <property type="component" value="Unassembled WGS sequence"/>
</dbReference>
<keyword evidence="12" id="KW-1185">Reference proteome</keyword>
<dbReference type="GO" id="GO:0071765">
    <property type="term" value="P:nuclear inner membrane organization"/>
    <property type="evidence" value="ECO:0007669"/>
    <property type="project" value="InterPro"/>
</dbReference>
<evidence type="ECO:0000313" key="9">
    <source>
        <dbReference type="EMBL" id="CAD6932284.1"/>
    </source>
</evidence>
<evidence type="ECO:0000313" key="10">
    <source>
        <dbReference type="EMBL" id="KAE8261500.1"/>
    </source>
</evidence>
<evidence type="ECO:0000256" key="2">
    <source>
        <dbReference type="ARBA" id="ARBA00022692"/>
    </source>
</evidence>
<feature type="transmembrane region" description="Helical" evidence="7">
    <location>
        <begin position="252"/>
        <end position="270"/>
    </location>
</feature>
<proteinExistence type="predicted"/>
<feature type="region of interest" description="Disordered" evidence="6">
    <location>
        <begin position="443"/>
        <end position="522"/>
    </location>
</feature>
<dbReference type="EMBL" id="CAJHJG010003496">
    <property type="protein sequence ID" value="CAD6932284.1"/>
    <property type="molecule type" value="Genomic_DNA"/>
</dbReference>
<dbReference type="PANTHER" id="PTHR28538:SF1">
    <property type="entry name" value="INTEGRAL INNER NUCLEAR MEMBRANE PROTEIN IMA1"/>
    <property type="match status" value="1"/>
</dbReference>
<protein>
    <recommendedName>
        <fullName evidence="8">Ima1 N-terminal domain-containing protein</fullName>
    </recommendedName>
</protein>
<feature type="region of interest" description="Disordered" evidence="6">
    <location>
        <begin position="572"/>
        <end position="607"/>
    </location>
</feature>
<sequence>MSVLQRWTNADAGPSTAKDVRRRKASRRSGSGPYPAATCHFCQSVSRLIPPFLNDDTSTDIVYDSPISHGNLDAWLCSACQCYNRTHAHEQGGMTSWEPAMNQPSMNEGSFARRGVPPPSALMTQQQQDLHPFCHTCLTNQALLMNMLANYLPHEEDPTYQTALSSLPTYRASLLTRYPPVCEGCTPAVQTRLLHANNLAKQEAMRHFLARSRARSDAAVGKGKGKGRERDGDGGGGGEGVWMDRVWWVRGGAWTASTVFSILLPVLLITRPKSHTINLLTSSRTISLAFVSLLWTAWNPRWRRVRELRRRGSDVRIVGQRKWAQAHVVLWIARLVFLASCWLTAHPQHIPSIFLPAQVKVDAEDVLRWTCIIFVTFQVLVHIYAARVLQLQYGRKISWRTQESSHPTVLSLNQMNGGNAADQHAFDTALNLKNGSGGLGVGLQRASSTRSGGGAGGGGGMDDLFRRNDTNVDDDDDDDDNDEEEEKRGLAPGGADAMDWTPTTTTTTTTTTTAEAGQSTSKNAFAPWASASTSTNADTSAGLHLGPQRFFVPEQPTGLEDLLLDALRLREDEEEQQHQHQHRHQHQQGVRQGGQGPSSGWGRWWRR</sequence>
<evidence type="ECO:0000256" key="3">
    <source>
        <dbReference type="ARBA" id="ARBA00022989"/>
    </source>
</evidence>
<feature type="compositionally biased region" description="Acidic residues" evidence="6">
    <location>
        <begin position="471"/>
        <end position="485"/>
    </location>
</feature>
<dbReference type="EMBL" id="LWDD02000356">
    <property type="protein sequence ID" value="KAE8261500.1"/>
    <property type="molecule type" value="Genomic_DNA"/>
</dbReference>
<reference evidence="9" key="3">
    <citation type="submission" date="2020-10" db="EMBL/GenBank/DDBJ databases">
        <authorList>
            <person name="Sedaghatjoo S."/>
        </authorList>
    </citation>
    <scope>NUCLEOTIDE SEQUENCE</scope>
    <source>
        <strain evidence="9">AZH3</strain>
    </source>
</reference>
<evidence type="ECO:0000313" key="11">
    <source>
        <dbReference type="Proteomes" id="UP000077671"/>
    </source>
</evidence>
<dbReference type="InterPro" id="IPR042321">
    <property type="entry name" value="Ima1"/>
</dbReference>
<evidence type="ECO:0000256" key="5">
    <source>
        <dbReference type="ARBA" id="ARBA00023242"/>
    </source>
</evidence>
<feature type="domain" description="Ima1 N-terminal" evidence="8">
    <location>
        <begin position="67"/>
        <end position="189"/>
    </location>
</feature>
<feature type="transmembrane region" description="Helical" evidence="7">
    <location>
        <begin position="282"/>
        <end position="302"/>
    </location>
</feature>
<feature type="transmembrane region" description="Helical" evidence="7">
    <location>
        <begin position="366"/>
        <end position="386"/>
    </location>
</feature>
<dbReference type="GO" id="GO:0044732">
    <property type="term" value="C:mitotic spindle pole body"/>
    <property type="evidence" value="ECO:0007669"/>
    <property type="project" value="TreeGrafter"/>
</dbReference>
<keyword evidence="4 7" id="KW-0472">Membrane</keyword>
<feature type="region of interest" description="Disordered" evidence="6">
    <location>
        <begin position="1"/>
        <end position="34"/>
    </location>
</feature>
<dbReference type="GO" id="GO:0034506">
    <property type="term" value="C:chromosome, centromeric core domain"/>
    <property type="evidence" value="ECO:0007669"/>
    <property type="project" value="TreeGrafter"/>
</dbReference>
<keyword evidence="5" id="KW-0539">Nucleus</keyword>
<reference evidence="10" key="1">
    <citation type="submission" date="2016-04" db="EMBL/GenBank/DDBJ databases">
        <authorList>
            <person name="Nguyen H.D."/>
            <person name="Kesanakurti P."/>
            <person name="Cullis J."/>
            <person name="Levesque C.A."/>
            <person name="Hambleton S."/>
        </authorList>
    </citation>
    <scope>NUCLEOTIDE SEQUENCE</scope>
    <source>
        <strain evidence="10">DAOMC 238032</strain>
    </source>
</reference>
<comment type="caution">
    <text evidence="10">The sequence shown here is derived from an EMBL/GenBank/DDBJ whole genome shotgun (WGS) entry which is preliminary data.</text>
</comment>
<name>A0A177UCU4_9BASI</name>
<dbReference type="InterPro" id="IPR018617">
    <property type="entry name" value="Ima1_N"/>
</dbReference>
<dbReference type="Proteomes" id="UP000836402">
    <property type="component" value="Unassembled WGS sequence"/>
</dbReference>
<evidence type="ECO:0000256" key="4">
    <source>
        <dbReference type="ARBA" id="ARBA00023136"/>
    </source>
</evidence>
<evidence type="ECO:0000259" key="8">
    <source>
        <dbReference type="Pfam" id="PF09779"/>
    </source>
</evidence>
<evidence type="ECO:0000313" key="12">
    <source>
        <dbReference type="Proteomes" id="UP000836402"/>
    </source>
</evidence>
<accession>A0A177UCU4</accession>
<feature type="compositionally biased region" description="Low complexity" evidence="6">
    <location>
        <begin position="501"/>
        <end position="513"/>
    </location>
</feature>
<keyword evidence="2 7" id="KW-0812">Transmembrane</keyword>
<feature type="transmembrane region" description="Helical" evidence="7">
    <location>
        <begin position="323"/>
        <end position="346"/>
    </location>
</feature>